<keyword evidence="2" id="KW-1185">Reference proteome</keyword>
<evidence type="ECO:0000313" key="1">
    <source>
        <dbReference type="EMBL" id="EYF02822.1"/>
    </source>
</evidence>
<proteinExistence type="predicted"/>
<reference evidence="1 2" key="1">
    <citation type="submission" date="2013-05" db="EMBL/GenBank/DDBJ databases">
        <title>Genome assembly of Chondromyces apiculatus DSM 436.</title>
        <authorList>
            <person name="Sharma G."/>
            <person name="Khatri I."/>
            <person name="Kaur C."/>
            <person name="Mayilraj S."/>
            <person name="Subramanian S."/>
        </authorList>
    </citation>
    <scope>NUCLEOTIDE SEQUENCE [LARGE SCALE GENOMIC DNA]</scope>
    <source>
        <strain evidence="1 2">DSM 436</strain>
    </source>
</reference>
<sequence length="164" mass="18683">MQLLATPYCEIQHDPERALVRVTRNERPYQSLDDLDVEISQVGAALAGVKGHWRLMVDLRAVAPRNDPAFEMAVARLRDCMFRHPERIALVVKTAVGALQVKRHVREDHVDAEVFEEETLALGYLLTPGKAARISDRPRGHTPVPRHYTPVSQQYELIQVGRRF</sequence>
<comment type="caution">
    <text evidence="1">The sequence shown here is derived from an EMBL/GenBank/DDBJ whole genome shotgun (WGS) entry which is preliminary data.</text>
</comment>
<evidence type="ECO:0000313" key="2">
    <source>
        <dbReference type="Proteomes" id="UP000019678"/>
    </source>
</evidence>
<dbReference type="OrthoDB" id="5515967at2"/>
<gene>
    <name evidence="1" type="ORF">CAP_6557</name>
</gene>
<dbReference type="EMBL" id="ASRX01000055">
    <property type="protein sequence ID" value="EYF02822.1"/>
    <property type="molecule type" value="Genomic_DNA"/>
</dbReference>
<dbReference type="Proteomes" id="UP000019678">
    <property type="component" value="Unassembled WGS sequence"/>
</dbReference>
<accession>A0A017T1D7</accession>
<dbReference type="RefSeq" id="WP_052376326.1">
    <property type="nucleotide sequence ID" value="NZ_ASRX01000055.1"/>
</dbReference>
<name>A0A017T1D7_9BACT</name>
<organism evidence="1 2">
    <name type="scientific">Chondromyces apiculatus DSM 436</name>
    <dbReference type="NCBI Taxonomy" id="1192034"/>
    <lineage>
        <taxon>Bacteria</taxon>
        <taxon>Pseudomonadati</taxon>
        <taxon>Myxococcota</taxon>
        <taxon>Polyangia</taxon>
        <taxon>Polyangiales</taxon>
        <taxon>Polyangiaceae</taxon>
        <taxon>Chondromyces</taxon>
    </lineage>
</organism>
<evidence type="ECO:0008006" key="3">
    <source>
        <dbReference type="Google" id="ProtNLM"/>
    </source>
</evidence>
<protein>
    <recommendedName>
        <fullName evidence="3">STAS/SEC14 domain-containing protein</fullName>
    </recommendedName>
</protein>
<dbReference type="AlphaFoldDB" id="A0A017T1D7"/>